<feature type="transmembrane region" description="Helical" evidence="1">
    <location>
        <begin position="122"/>
        <end position="144"/>
    </location>
</feature>
<organism evidence="2 3">
    <name type="scientific">Nonomuraea cavernae</name>
    <dbReference type="NCBI Taxonomy" id="2045107"/>
    <lineage>
        <taxon>Bacteria</taxon>
        <taxon>Bacillati</taxon>
        <taxon>Actinomycetota</taxon>
        <taxon>Actinomycetes</taxon>
        <taxon>Streptosporangiales</taxon>
        <taxon>Streptosporangiaceae</taxon>
        <taxon>Nonomuraea</taxon>
    </lineage>
</organism>
<feature type="transmembrane region" description="Helical" evidence="1">
    <location>
        <begin position="51"/>
        <end position="70"/>
    </location>
</feature>
<gene>
    <name evidence="2" type="ORF">GCM10012289_38290</name>
</gene>
<feature type="transmembrane region" description="Helical" evidence="1">
    <location>
        <begin position="21"/>
        <end position="45"/>
    </location>
</feature>
<keyword evidence="1" id="KW-0812">Transmembrane</keyword>
<dbReference type="EMBL" id="BMNH01000011">
    <property type="protein sequence ID" value="GGO71789.1"/>
    <property type="molecule type" value="Genomic_DNA"/>
</dbReference>
<proteinExistence type="predicted"/>
<dbReference type="RefSeq" id="WP_189125493.1">
    <property type="nucleotide sequence ID" value="NZ_BMNH01000011.1"/>
</dbReference>
<comment type="caution">
    <text evidence="2">The sequence shown here is derived from an EMBL/GenBank/DDBJ whole genome shotgun (WGS) entry which is preliminary data.</text>
</comment>
<evidence type="ECO:0000313" key="3">
    <source>
        <dbReference type="Proteomes" id="UP000646523"/>
    </source>
</evidence>
<reference evidence="2" key="1">
    <citation type="journal article" date="2014" name="Int. J. Syst. Evol. Microbiol.">
        <title>Complete genome sequence of Corynebacterium casei LMG S-19264T (=DSM 44701T), isolated from a smear-ripened cheese.</title>
        <authorList>
            <consortium name="US DOE Joint Genome Institute (JGI-PGF)"/>
            <person name="Walter F."/>
            <person name="Albersmeier A."/>
            <person name="Kalinowski J."/>
            <person name="Ruckert C."/>
        </authorList>
    </citation>
    <scope>NUCLEOTIDE SEQUENCE</scope>
    <source>
        <strain evidence="2">CGMCC 4.7368</strain>
    </source>
</reference>
<evidence type="ECO:0000256" key="1">
    <source>
        <dbReference type="SAM" id="Phobius"/>
    </source>
</evidence>
<keyword evidence="1" id="KW-0472">Membrane</keyword>
<evidence type="ECO:0000313" key="2">
    <source>
        <dbReference type="EMBL" id="GGO71789.1"/>
    </source>
</evidence>
<dbReference type="Proteomes" id="UP000646523">
    <property type="component" value="Unassembled WGS sequence"/>
</dbReference>
<name>A0A917Z200_9ACTN</name>
<feature type="transmembrane region" description="Helical" evidence="1">
    <location>
        <begin position="91"/>
        <end position="116"/>
    </location>
</feature>
<reference evidence="2" key="2">
    <citation type="submission" date="2020-09" db="EMBL/GenBank/DDBJ databases">
        <authorList>
            <person name="Sun Q."/>
            <person name="Zhou Y."/>
        </authorList>
    </citation>
    <scope>NUCLEOTIDE SEQUENCE</scope>
    <source>
        <strain evidence="2">CGMCC 4.7368</strain>
    </source>
</reference>
<sequence length="216" mass="22073">MRAHAVPAPRRAWQLLVMEARLLHPGVWAASFLVMAVCAGFAAMRVVVPEVVLGLSVPLVAGTGVAGLYGPERDRAFEVVAVTPTSPRVVLLARVTLVFGYDLVLALLVSGVLAVAGGSPGGVAGLVTAWLGPMALLAAVALLLSVCWRPGGAIGVALAAWCVPALAEVTDAPVPDGYRVLWQSGPWTIALAVALAGTAVALAGRVELLRRAGATH</sequence>
<feature type="transmembrane region" description="Helical" evidence="1">
    <location>
        <begin position="187"/>
        <end position="206"/>
    </location>
</feature>
<keyword evidence="1" id="KW-1133">Transmembrane helix</keyword>
<keyword evidence="3" id="KW-1185">Reference proteome</keyword>
<protein>
    <submittedName>
        <fullName evidence="2">Uncharacterized protein</fullName>
    </submittedName>
</protein>
<feature type="transmembrane region" description="Helical" evidence="1">
    <location>
        <begin position="151"/>
        <end position="167"/>
    </location>
</feature>
<dbReference type="AlphaFoldDB" id="A0A917Z200"/>
<accession>A0A917Z200</accession>